<feature type="transmembrane region" description="Helical" evidence="8">
    <location>
        <begin position="292"/>
        <end position="311"/>
    </location>
</feature>
<dbReference type="GO" id="GO:0015087">
    <property type="term" value="F:cobalt ion transmembrane transporter activity"/>
    <property type="evidence" value="ECO:0007669"/>
    <property type="project" value="UniProtKB-UniRule"/>
</dbReference>
<dbReference type="EMBL" id="JABZEO010000011">
    <property type="protein sequence ID" value="NVZ10734.1"/>
    <property type="molecule type" value="Genomic_DNA"/>
</dbReference>
<comment type="caution">
    <text evidence="9">The sequence shown here is derived from an EMBL/GenBank/DDBJ whole genome shotgun (WGS) entry which is preliminary data.</text>
</comment>
<dbReference type="Gene3D" id="1.20.58.340">
    <property type="entry name" value="Magnesium transport protein CorA, transmembrane region"/>
    <property type="match status" value="2"/>
</dbReference>
<comment type="similarity">
    <text evidence="2 8">Belongs to the CorA metal ion transporter (MIT) (TC 1.A.35) family.</text>
</comment>
<comment type="subcellular location">
    <subcellularLocation>
        <location evidence="1">Cell membrane</location>
        <topology evidence="1">Multi-pass membrane protein</topology>
    </subcellularLocation>
    <subcellularLocation>
        <location evidence="8">Membrane</location>
        <topology evidence="8">Multi-pass membrane protein</topology>
    </subcellularLocation>
</comment>
<feature type="transmembrane region" description="Helical" evidence="8">
    <location>
        <begin position="331"/>
        <end position="351"/>
    </location>
</feature>
<dbReference type="InterPro" id="IPR045863">
    <property type="entry name" value="CorA_TM1_TM2"/>
</dbReference>
<dbReference type="GO" id="GO:0015095">
    <property type="term" value="F:magnesium ion transmembrane transporter activity"/>
    <property type="evidence" value="ECO:0007669"/>
    <property type="project" value="UniProtKB-UniRule"/>
</dbReference>
<dbReference type="FunFam" id="1.20.58.340:FF:000012">
    <property type="entry name" value="Magnesium transport protein CorA"/>
    <property type="match status" value="1"/>
</dbReference>
<dbReference type="PANTHER" id="PTHR46494">
    <property type="entry name" value="CORA FAMILY METAL ION TRANSPORTER (EUROFUNG)"/>
    <property type="match status" value="1"/>
</dbReference>
<dbReference type="RefSeq" id="WP_176977457.1">
    <property type="nucleotide sequence ID" value="NZ_JABZEO010000011.1"/>
</dbReference>
<evidence type="ECO:0000313" key="9">
    <source>
        <dbReference type="EMBL" id="NVZ10734.1"/>
    </source>
</evidence>
<evidence type="ECO:0000256" key="1">
    <source>
        <dbReference type="ARBA" id="ARBA00004651"/>
    </source>
</evidence>
<keyword evidence="3 8" id="KW-0813">Transport</keyword>
<proteinExistence type="inferred from homology"/>
<dbReference type="GO" id="GO:0000287">
    <property type="term" value="F:magnesium ion binding"/>
    <property type="evidence" value="ECO:0007669"/>
    <property type="project" value="TreeGrafter"/>
</dbReference>
<comment type="function">
    <text evidence="8">Mediates influx of magnesium ions.</text>
</comment>
<dbReference type="GO" id="GO:0005886">
    <property type="term" value="C:plasma membrane"/>
    <property type="evidence" value="ECO:0007669"/>
    <property type="project" value="UniProtKB-SubCell"/>
</dbReference>
<keyword evidence="10" id="KW-1185">Reference proteome</keyword>
<dbReference type="Gene3D" id="3.30.460.20">
    <property type="entry name" value="CorA soluble domain-like"/>
    <property type="match status" value="1"/>
</dbReference>
<keyword evidence="5 8" id="KW-0812">Transmembrane</keyword>
<dbReference type="SUPFAM" id="SSF143865">
    <property type="entry name" value="CorA soluble domain-like"/>
    <property type="match status" value="1"/>
</dbReference>
<evidence type="ECO:0000256" key="2">
    <source>
        <dbReference type="ARBA" id="ARBA00009765"/>
    </source>
</evidence>
<dbReference type="Pfam" id="PF01544">
    <property type="entry name" value="CorA"/>
    <property type="match status" value="1"/>
</dbReference>
<organism evidence="9 10">
    <name type="scientific">Allochromatium humboldtianum</name>
    <dbReference type="NCBI Taxonomy" id="504901"/>
    <lineage>
        <taxon>Bacteria</taxon>
        <taxon>Pseudomonadati</taxon>
        <taxon>Pseudomonadota</taxon>
        <taxon>Gammaproteobacteria</taxon>
        <taxon>Chromatiales</taxon>
        <taxon>Chromatiaceae</taxon>
        <taxon>Allochromatium</taxon>
    </lineage>
</organism>
<dbReference type="SUPFAM" id="SSF144083">
    <property type="entry name" value="Magnesium transport protein CorA, transmembrane region"/>
    <property type="match status" value="1"/>
</dbReference>
<sequence length="357" mass="40787">MNTFTKRYHPPGTAPGTLVASDSAVPLSIRLITYTDTHYAERILSDPIDMVPWLDAEATTWIDVQGNVPPDVLQHLGQRLNLHDLALEDVLNTGQQAKLEDYDEQLFVVMHCPSLDASGALQLDQVSFFLAPGVLVSVYGQAQDLFEPVRERLRHHHGRLRRRGSDYLLYRLLDLVVDHGFPVLEHYGERLDALEDEVLAQPTQQTLACVHRIRRELLWLRRLAWPQREVLSQLLRGDCACITPETRLFLRDSHDHTTQILNLVESDREIIASLLDVYLSSVSHRLNESMRLLTIIATLFIPLTFVAGVYGMNFGNNTHGAWAMPELRWDYGYPMVWGVMIAIAAGMLYVFKRKKWL</sequence>
<dbReference type="InterPro" id="IPR004488">
    <property type="entry name" value="Mg/Co-transport_prot_CorA"/>
</dbReference>
<dbReference type="NCBIfam" id="TIGR00383">
    <property type="entry name" value="corA"/>
    <property type="match status" value="1"/>
</dbReference>
<keyword evidence="4 8" id="KW-1003">Cell membrane</keyword>
<protein>
    <recommendedName>
        <fullName evidence="8">Magnesium transport protein CorA</fullName>
    </recommendedName>
</protein>
<evidence type="ECO:0000256" key="5">
    <source>
        <dbReference type="ARBA" id="ARBA00022692"/>
    </source>
</evidence>
<keyword evidence="6 8" id="KW-1133">Transmembrane helix</keyword>
<dbReference type="CDD" id="cd12828">
    <property type="entry name" value="TmCorA-like_1"/>
    <property type="match status" value="1"/>
</dbReference>
<evidence type="ECO:0000256" key="3">
    <source>
        <dbReference type="ARBA" id="ARBA00022448"/>
    </source>
</evidence>
<reference evidence="9 10" key="1">
    <citation type="submission" date="2020-06" db="EMBL/GenBank/DDBJ databases">
        <title>Whole-genome sequence of Allochromatium humboldtianum DSM 21881, type strain.</title>
        <authorList>
            <person name="Kyndt J.A."/>
            <person name="Meyer T.E."/>
        </authorList>
    </citation>
    <scope>NUCLEOTIDE SEQUENCE [LARGE SCALE GENOMIC DNA]</scope>
    <source>
        <strain evidence="9 10">DSM 21881</strain>
    </source>
</reference>
<name>A0A850R9X9_9GAMM</name>
<accession>A0A850R9X9</accession>
<dbReference type="GO" id="GO:0050897">
    <property type="term" value="F:cobalt ion binding"/>
    <property type="evidence" value="ECO:0007669"/>
    <property type="project" value="TreeGrafter"/>
</dbReference>
<keyword evidence="7 8" id="KW-0472">Membrane</keyword>
<dbReference type="InterPro" id="IPR002523">
    <property type="entry name" value="MgTranspt_CorA/ZnTranspt_ZntB"/>
</dbReference>
<dbReference type="InterPro" id="IPR045861">
    <property type="entry name" value="CorA_cytoplasmic_dom"/>
</dbReference>
<evidence type="ECO:0000256" key="4">
    <source>
        <dbReference type="ARBA" id="ARBA00022475"/>
    </source>
</evidence>
<evidence type="ECO:0000256" key="6">
    <source>
        <dbReference type="ARBA" id="ARBA00022989"/>
    </source>
</evidence>
<keyword evidence="8" id="KW-0460">Magnesium</keyword>
<dbReference type="Proteomes" id="UP000592294">
    <property type="component" value="Unassembled WGS sequence"/>
</dbReference>
<evidence type="ECO:0000256" key="8">
    <source>
        <dbReference type="RuleBase" id="RU362010"/>
    </source>
</evidence>
<evidence type="ECO:0000256" key="7">
    <source>
        <dbReference type="ARBA" id="ARBA00023136"/>
    </source>
</evidence>
<dbReference type="AlphaFoldDB" id="A0A850R9X9"/>
<gene>
    <name evidence="8 9" type="primary">corA</name>
    <name evidence="9" type="ORF">HW932_15830</name>
</gene>
<dbReference type="PANTHER" id="PTHR46494:SF1">
    <property type="entry name" value="CORA FAMILY METAL ION TRANSPORTER (EUROFUNG)"/>
    <property type="match status" value="1"/>
</dbReference>
<evidence type="ECO:0000313" key="10">
    <source>
        <dbReference type="Proteomes" id="UP000592294"/>
    </source>
</evidence>
<keyword evidence="8" id="KW-0406">Ion transport</keyword>